<proteinExistence type="predicted"/>
<reference evidence="1" key="1">
    <citation type="submission" date="2022-07" db="EMBL/GenBank/DDBJ databases">
        <title>Alkalimarinus sp. nov., isolated from gut of a Alitta virens.</title>
        <authorList>
            <person name="Yang A.I."/>
            <person name="Shin N.-R."/>
        </authorList>
    </citation>
    <scope>NUCLEOTIDE SEQUENCE</scope>
    <source>
        <strain evidence="1">FA028</strain>
    </source>
</reference>
<sequence length="348" mass="39304">MEYPTSLNSLLSSTELKFRWVNIGRGIRNITHEQFESFESCQAVYPWPLEYQAQFALIVWNPSQDQQHTIWFFKLPLDEQGLIIPQARDALILELLAMLGITSSKQQNRNESSVYTFEPDDEQKAAIHAKVSKIFAEPPSSWFQPVQDYLSNKNSGIPWSNLGLQGFADVVERISEEKIAATLADAISWIDAPVFEALCRFIQHKKAPAILIPAIAKRIRESLSEPHQDALPASFYDSAIRAFAQADRSDHVTDSIRLVLTSPLGENTTILKSIGLTCWTHLKQKALMKLYLDKLSQVSDGAPLFNQQLSDLMFVPDMRPEVMAQFRNPERSESLGVAIGRLMSGIKR</sequence>
<dbReference type="EMBL" id="CP101527">
    <property type="protein sequence ID" value="UZW73291.1"/>
    <property type="molecule type" value="Genomic_DNA"/>
</dbReference>
<dbReference type="Pfam" id="PF12069">
    <property type="entry name" value="DUF3549"/>
    <property type="match status" value="1"/>
</dbReference>
<accession>A0A9E8HIF5</accession>
<dbReference type="AlphaFoldDB" id="A0A9E8HIF5"/>
<keyword evidence="2" id="KW-1185">Reference proteome</keyword>
<name>A0A9E8HIF5_9ALTE</name>
<dbReference type="KEGG" id="asem:NNL22_09515"/>
<evidence type="ECO:0000313" key="1">
    <source>
        <dbReference type="EMBL" id="UZW73291.1"/>
    </source>
</evidence>
<dbReference type="Proteomes" id="UP001164472">
    <property type="component" value="Chromosome"/>
</dbReference>
<dbReference type="RefSeq" id="WP_251813004.1">
    <property type="nucleotide sequence ID" value="NZ_CP101527.1"/>
</dbReference>
<evidence type="ECO:0000313" key="2">
    <source>
        <dbReference type="Proteomes" id="UP001164472"/>
    </source>
</evidence>
<gene>
    <name evidence="1" type="ORF">NNL22_09515</name>
</gene>
<protein>
    <submittedName>
        <fullName evidence="1">DUF3549 family protein</fullName>
    </submittedName>
</protein>
<organism evidence="1 2">
    <name type="scientific">Alkalimarinus sediminis</name>
    <dbReference type="NCBI Taxonomy" id="1632866"/>
    <lineage>
        <taxon>Bacteria</taxon>
        <taxon>Pseudomonadati</taxon>
        <taxon>Pseudomonadota</taxon>
        <taxon>Gammaproteobacteria</taxon>
        <taxon>Alteromonadales</taxon>
        <taxon>Alteromonadaceae</taxon>
        <taxon>Alkalimarinus</taxon>
    </lineage>
</organism>
<dbReference type="InterPro" id="IPR021936">
    <property type="entry name" value="DUF3549"/>
</dbReference>